<keyword evidence="3" id="KW-1185">Reference proteome</keyword>
<protein>
    <recommendedName>
        <fullName evidence="4">CTNNB1 binding N-teminal domain-containing protein</fullName>
    </recommendedName>
</protein>
<feature type="region of interest" description="Disordered" evidence="1">
    <location>
        <begin position="24"/>
        <end position="43"/>
    </location>
</feature>
<evidence type="ECO:0008006" key="4">
    <source>
        <dbReference type="Google" id="ProtNLM"/>
    </source>
</evidence>
<accession>A0AAV4GYB4</accession>
<dbReference type="EMBL" id="BMAT01012354">
    <property type="protein sequence ID" value="GFR90454.1"/>
    <property type="molecule type" value="Genomic_DNA"/>
</dbReference>
<reference evidence="2 3" key="1">
    <citation type="journal article" date="2021" name="Elife">
        <title>Chloroplast acquisition without the gene transfer in kleptoplastic sea slugs, Plakobranchus ocellatus.</title>
        <authorList>
            <person name="Maeda T."/>
            <person name="Takahashi S."/>
            <person name="Yoshida T."/>
            <person name="Shimamura S."/>
            <person name="Takaki Y."/>
            <person name="Nagai Y."/>
            <person name="Toyoda A."/>
            <person name="Suzuki Y."/>
            <person name="Arimoto A."/>
            <person name="Ishii H."/>
            <person name="Satoh N."/>
            <person name="Nishiyama T."/>
            <person name="Hasebe M."/>
            <person name="Maruyama T."/>
            <person name="Minagawa J."/>
            <person name="Obokata J."/>
            <person name="Shigenobu S."/>
        </authorList>
    </citation>
    <scope>NUCLEOTIDE SEQUENCE [LARGE SCALE GENOMIC DNA]</scope>
</reference>
<evidence type="ECO:0000313" key="2">
    <source>
        <dbReference type="EMBL" id="GFR90454.1"/>
    </source>
</evidence>
<name>A0AAV4GYB4_9GAST</name>
<sequence length="98" mass="10784">MIGEVTERVMEEPGEGLIELEDCARSDQDSEGEEIGTSGNSYDTLDSLRHAKFCEKASKSLTSMKVDKPSPNISSYSISRHACLPIPFNWGWIESGSN</sequence>
<comment type="caution">
    <text evidence="2">The sequence shown here is derived from an EMBL/GenBank/DDBJ whole genome shotgun (WGS) entry which is preliminary data.</text>
</comment>
<dbReference type="AlphaFoldDB" id="A0AAV4GYB4"/>
<evidence type="ECO:0000313" key="3">
    <source>
        <dbReference type="Proteomes" id="UP000762676"/>
    </source>
</evidence>
<dbReference type="Proteomes" id="UP000762676">
    <property type="component" value="Unassembled WGS sequence"/>
</dbReference>
<gene>
    <name evidence="2" type="ORF">ElyMa_006149900</name>
</gene>
<organism evidence="2 3">
    <name type="scientific">Elysia marginata</name>
    <dbReference type="NCBI Taxonomy" id="1093978"/>
    <lineage>
        <taxon>Eukaryota</taxon>
        <taxon>Metazoa</taxon>
        <taxon>Spiralia</taxon>
        <taxon>Lophotrochozoa</taxon>
        <taxon>Mollusca</taxon>
        <taxon>Gastropoda</taxon>
        <taxon>Heterobranchia</taxon>
        <taxon>Euthyneura</taxon>
        <taxon>Panpulmonata</taxon>
        <taxon>Sacoglossa</taxon>
        <taxon>Placobranchoidea</taxon>
        <taxon>Plakobranchidae</taxon>
        <taxon>Elysia</taxon>
    </lineage>
</organism>
<proteinExistence type="predicted"/>
<evidence type="ECO:0000256" key="1">
    <source>
        <dbReference type="SAM" id="MobiDB-lite"/>
    </source>
</evidence>